<dbReference type="EMBL" id="JAIWYP010000015">
    <property type="protein sequence ID" value="KAH3705112.1"/>
    <property type="molecule type" value="Genomic_DNA"/>
</dbReference>
<accession>A0A9D3YQD2</accession>
<sequence>MARFQDEFKRSYKRQYPFVLDKLNIIKPPKNEAFSLSLFVKCYERWNANAAGAAAATNTNKVSNITSVFN</sequence>
<reference evidence="1" key="2">
    <citation type="submission" date="2020-11" db="EMBL/GenBank/DDBJ databases">
        <authorList>
            <person name="McCartney M.A."/>
            <person name="Auch B."/>
            <person name="Kono T."/>
            <person name="Mallez S."/>
            <person name="Becker A."/>
            <person name="Gohl D.M."/>
            <person name="Silverstein K.A.T."/>
            <person name="Koren S."/>
            <person name="Bechman K.B."/>
            <person name="Herman A."/>
            <person name="Abrahante J.E."/>
            <person name="Garbe J."/>
        </authorList>
    </citation>
    <scope>NUCLEOTIDE SEQUENCE</scope>
    <source>
        <strain evidence="1">Duluth1</strain>
        <tissue evidence="1">Whole animal</tissue>
    </source>
</reference>
<evidence type="ECO:0000313" key="1">
    <source>
        <dbReference type="EMBL" id="KAH3705112.1"/>
    </source>
</evidence>
<comment type="caution">
    <text evidence="1">The sequence shown here is derived from an EMBL/GenBank/DDBJ whole genome shotgun (WGS) entry which is preliminary data.</text>
</comment>
<dbReference type="AlphaFoldDB" id="A0A9D3YQD2"/>
<name>A0A9D3YQD2_DREPO</name>
<dbReference type="Proteomes" id="UP000828390">
    <property type="component" value="Unassembled WGS sequence"/>
</dbReference>
<evidence type="ECO:0000313" key="2">
    <source>
        <dbReference type="Proteomes" id="UP000828390"/>
    </source>
</evidence>
<reference evidence="1" key="1">
    <citation type="journal article" date="2019" name="bioRxiv">
        <title>The Genome of the Zebra Mussel, Dreissena polymorpha: A Resource for Invasive Species Research.</title>
        <authorList>
            <person name="McCartney M.A."/>
            <person name="Auch B."/>
            <person name="Kono T."/>
            <person name="Mallez S."/>
            <person name="Zhang Y."/>
            <person name="Obille A."/>
            <person name="Becker A."/>
            <person name="Abrahante J.E."/>
            <person name="Garbe J."/>
            <person name="Badalamenti J.P."/>
            <person name="Herman A."/>
            <person name="Mangelson H."/>
            <person name="Liachko I."/>
            <person name="Sullivan S."/>
            <person name="Sone E.D."/>
            <person name="Koren S."/>
            <person name="Silverstein K.A.T."/>
            <person name="Beckman K.B."/>
            <person name="Gohl D.M."/>
        </authorList>
    </citation>
    <scope>NUCLEOTIDE SEQUENCE</scope>
    <source>
        <strain evidence="1">Duluth1</strain>
        <tissue evidence="1">Whole animal</tissue>
    </source>
</reference>
<proteinExistence type="predicted"/>
<keyword evidence="2" id="KW-1185">Reference proteome</keyword>
<protein>
    <submittedName>
        <fullName evidence="1">Uncharacterized protein</fullName>
    </submittedName>
</protein>
<organism evidence="1 2">
    <name type="scientific">Dreissena polymorpha</name>
    <name type="common">Zebra mussel</name>
    <name type="synonym">Mytilus polymorpha</name>
    <dbReference type="NCBI Taxonomy" id="45954"/>
    <lineage>
        <taxon>Eukaryota</taxon>
        <taxon>Metazoa</taxon>
        <taxon>Spiralia</taxon>
        <taxon>Lophotrochozoa</taxon>
        <taxon>Mollusca</taxon>
        <taxon>Bivalvia</taxon>
        <taxon>Autobranchia</taxon>
        <taxon>Heteroconchia</taxon>
        <taxon>Euheterodonta</taxon>
        <taxon>Imparidentia</taxon>
        <taxon>Neoheterodontei</taxon>
        <taxon>Myida</taxon>
        <taxon>Dreissenoidea</taxon>
        <taxon>Dreissenidae</taxon>
        <taxon>Dreissena</taxon>
    </lineage>
</organism>
<gene>
    <name evidence="1" type="ORF">DPMN_080177</name>
</gene>